<proteinExistence type="predicted"/>
<evidence type="ECO:0000256" key="2">
    <source>
        <dbReference type="ARBA" id="ARBA00022692"/>
    </source>
</evidence>
<keyword evidence="9" id="KW-1185">Reference proteome</keyword>
<feature type="transmembrane region" description="Helical" evidence="6">
    <location>
        <begin position="259"/>
        <end position="278"/>
    </location>
</feature>
<sequence>MNEKVQDDDIPCRDVGPSGRAGDDIESARGGDSSSDTTEERGSIHSRNGSGSDTDDEDDTRSRLSHISTHVSLGPDNPVEHYSSFIEVPDEVYDRIPSHRKLIIVCLLSFCSFLAPISSTTVLSAVPEVAKTYDTTGTIINISNALYMLFMGISPIVWGPLSEVWGRRPVSLTTAVLFCACSIGTALAPNLAAFFIFRILTAFEGTSFLLVGSACLGDIYRPTERGSAMGWFLSGTLVGPAFGPFLGGIIVTYTSWRVIFWMQTGLAGLAVAGAFFLLPETIHHKKIDDLEGYTRWSKAKVLWSLINPMRVLRLYRYPNLLLIGIASSSLVWNMYSLLTPIRYVLNPRFHLTSPMQSGLFYLAPGCGYLVGTFFGGRYADHVVKRQMRRRGQRIPEDRMRSALPFMGIAIPACVLVYGWGVDQDVGGIPLAVITLFLQGVAQLFCFPSLNTYCLDVMQSRGSDVIAGNYFVRYLFACAGTAVVLPAVEGVGVGWFSTISAAFLAASAAGTWATIRWGKGWRDAIDKKRRAQRVEKRRRVREELEARDAEARGREEEKRAAAASRVADADADAATEEAGRRKEEA</sequence>
<dbReference type="Pfam" id="PF07690">
    <property type="entry name" value="MFS_1"/>
    <property type="match status" value="1"/>
</dbReference>
<evidence type="ECO:0000256" key="1">
    <source>
        <dbReference type="ARBA" id="ARBA00004141"/>
    </source>
</evidence>
<dbReference type="GO" id="GO:0022857">
    <property type="term" value="F:transmembrane transporter activity"/>
    <property type="evidence" value="ECO:0007669"/>
    <property type="project" value="InterPro"/>
</dbReference>
<feature type="transmembrane region" description="Helical" evidence="6">
    <location>
        <begin position="138"/>
        <end position="158"/>
    </location>
</feature>
<feature type="transmembrane region" description="Helical" evidence="6">
    <location>
        <begin position="470"/>
        <end position="487"/>
    </location>
</feature>
<dbReference type="EMBL" id="JANBVO010000002">
    <property type="protein sequence ID" value="KAJ9156066.1"/>
    <property type="molecule type" value="Genomic_DNA"/>
</dbReference>
<accession>A0AA38VPE9</accession>
<comment type="subcellular location">
    <subcellularLocation>
        <location evidence="1">Membrane</location>
        <topology evidence="1">Multi-pass membrane protein</topology>
    </subcellularLocation>
</comment>
<dbReference type="InterPro" id="IPR020846">
    <property type="entry name" value="MFS_dom"/>
</dbReference>
<evidence type="ECO:0000256" key="3">
    <source>
        <dbReference type="ARBA" id="ARBA00022989"/>
    </source>
</evidence>
<feature type="transmembrane region" description="Helical" evidence="6">
    <location>
        <begin position="319"/>
        <end position="338"/>
    </location>
</feature>
<dbReference type="Proteomes" id="UP001174694">
    <property type="component" value="Unassembled WGS sequence"/>
</dbReference>
<feature type="transmembrane region" description="Helical" evidence="6">
    <location>
        <begin position="195"/>
        <end position="216"/>
    </location>
</feature>
<comment type="caution">
    <text evidence="8">The sequence shown here is derived from an EMBL/GenBank/DDBJ whole genome shotgun (WGS) entry which is preliminary data.</text>
</comment>
<evidence type="ECO:0000313" key="8">
    <source>
        <dbReference type="EMBL" id="KAJ9156066.1"/>
    </source>
</evidence>
<feature type="transmembrane region" description="Helical" evidence="6">
    <location>
        <begin position="102"/>
        <end position="126"/>
    </location>
</feature>
<protein>
    <submittedName>
        <fullName evidence="8">Dityrosine transporter 1</fullName>
    </submittedName>
</protein>
<feature type="transmembrane region" description="Helical" evidence="6">
    <location>
        <begin position="401"/>
        <end position="420"/>
    </location>
</feature>
<feature type="transmembrane region" description="Helical" evidence="6">
    <location>
        <begin position="358"/>
        <end position="380"/>
    </location>
</feature>
<dbReference type="AlphaFoldDB" id="A0AA38VPE9"/>
<feature type="region of interest" description="Disordered" evidence="5">
    <location>
        <begin position="537"/>
        <end position="584"/>
    </location>
</feature>
<name>A0AA38VPE9_9PEZI</name>
<organism evidence="8 9">
    <name type="scientific">Pleurostoma richardsiae</name>
    <dbReference type="NCBI Taxonomy" id="41990"/>
    <lineage>
        <taxon>Eukaryota</taxon>
        <taxon>Fungi</taxon>
        <taxon>Dikarya</taxon>
        <taxon>Ascomycota</taxon>
        <taxon>Pezizomycotina</taxon>
        <taxon>Sordariomycetes</taxon>
        <taxon>Sordariomycetidae</taxon>
        <taxon>Calosphaeriales</taxon>
        <taxon>Pleurostomataceae</taxon>
        <taxon>Pleurostoma</taxon>
    </lineage>
</organism>
<dbReference type="SUPFAM" id="SSF103473">
    <property type="entry name" value="MFS general substrate transporter"/>
    <property type="match status" value="1"/>
</dbReference>
<dbReference type="FunFam" id="1.20.1250.20:FF:000354">
    <property type="entry name" value="MFS general substrate transporter"/>
    <property type="match status" value="1"/>
</dbReference>
<keyword evidence="2 6" id="KW-0812">Transmembrane</keyword>
<feature type="transmembrane region" description="Helical" evidence="6">
    <location>
        <begin position="493"/>
        <end position="514"/>
    </location>
</feature>
<dbReference type="PROSITE" id="PS50850">
    <property type="entry name" value="MFS"/>
    <property type="match status" value="1"/>
</dbReference>
<gene>
    <name evidence="8" type="ORF">NKR23_g1518</name>
</gene>
<evidence type="ECO:0000313" key="9">
    <source>
        <dbReference type="Proteomes" id="UP001174694"/>
    </source>
</evidence>
<keyword evidence="4 6" id="KW-0472">Membrane</keyword>
<feature type="compositionally biased region" description="Basic and acidic residues" evidence="5">
    <location>
        <begin position="539"/>
        <end position="559"/>
    </location>
</feature>
<reference evidence="8" key="1">
    <citation type="submission" date="2022-07" db="EMBL/GenBank/DDBJ databases">
        <title>Fungi with potential for degradation of polypropylene.</title>
        <authorList>
            <person name="Gostincar C."/>
        </authorList>
    </citation>
    <scope>NUCLEOTIDE SEQUENCE</scope>
    <source>
        <strain evidence="8">EXF-13308</strain>
    </source>
</reference>
<feature type="transmembrane region" description="Helical" evidence="6">
    <location>
        <begin position="228"/>
        <end position="253"/>
    </location>
</feature>
<keyword evidence="3 6" id="KW-1133">Transmembrane helix</keyword>
<evidence type="ECO:0000256" key="4">
    <source>
        <dbReference type="ARBA" id="ARBA00023136"/>
    </source>
</evidence>
<dbReference type="PANTHER" id="PTHR23502">
    <property type="entry name" value="MAJOR FACILITATOR SUPERFAMILY"/>
    <property type="match status" value="1"/>
</dbReference>
<dbReference type="InterPro" id="IPR011701">
    <property type="entry name" value="MFS"/>
</dbReference>
<dbReference type="PANTHER" id="PTHR23502:SF64">
    <property type="entry name" value="TRANSPORTER, PUTATIVE (AFU_ORTHOLOGUE AFUA_3G11760)-RELATED"/>
    <property type="match status" value="1"/>
</dbReference>
<feature type="region of interest" description="Disordered" evidence="5">
    <location>
        <begin position="1"/>
        <end position="63"/>
    </location>
</feature>
<feature type="transmembrane region" description="Helical" evidence="6">
    <location>
        <begin position="426"/>
        <end position="449"/>
    </location>
</feature>
<evidence type="ECO:0000256" key="6">
    <source>
        <dbReference type="SAM" id="Phobius"/>
    </source>
</evidence>
<feature type="transmembrane region" description="Helical" evidence="6">
    <location>
        <begin position="170"/>
        <end position="189"/>
    </location>
</feature>
<dbReference type="Gene3D" id="1.20.1250.20">
    <property type="entry name" value="MFS general substrate transporter like domains"/>
    <property type="match status" value="1"/>
</dbReference>
<feature type="domain" description="Major facilitator superfamily (MFS) profile" evidence="7">
    <location>
        <begin position="104"/>
        <end position="584"/>
    </location>
</feature>
<dbReference type="InterPro" id="IPR036259">
    <property type="entry name" value="MFS_trans_sf"/>
</dbReference>
<evidence type="ECO:0000259" key="7">
    <source>
        <dbReference type="PROSITE" id="PS50850"/>
    </source>
</evidence>
<dbReference type="GO" id="GO:0005886">
    <property type="term" value="C:plasma membrane"/>
    <property type="evidence" value="ECO:0007669"/>
    <property type="project" value="TreeGrafter"/>
</dbReference>
<evidence type="ECO:0000256" key="5">
    <source>
        <dbReference type="SAM" id="MobiDB-lite"/>
    </source>
</evidence>
<feature type="compositionally biased region" description="Basic and acidic residues" evidence="5">
    <location>
        <begin position="1"/>
        <end position="12"/>
    </location>
</feature>